<sequence length="39" mass="4580">MHNFSHRPPFSSVIDKKSFTIFSQTKKYVNGVKRVFFAC</sequence>
<keyword evidence="2" id="KW-1185">Reference proteome</keyword>
<accession>A0A975GRU3</accession>
<dbReference type="KEGG" id="dmm:dnm_075030"/>
<reference evidence="1" key="1">
    <citation type="journal article" date="2021" name="Microb. Physiol.">
        <title>Proteogenomic Insights into the Physiology of Marine, Sulfate-Reducing, Filamentous Desulfonema limicola and Desulfonema magnum.</title>
        <authorList>
            <person name="Schnaars V."/>
            <person name="Wohlbrand L."/>
            <person name="Scheve S."/>
            <person name="Hinrichs C."/>
            <person name="Reinhardt R."/>
            <person name="Rabus R."/>
        </authorList>
    </citation>
    <scope>NUCLEOTIDE SEQUENCE</scope>
    <source>
        <strain evidence="1">4be13</strain>
    </source>
</reference>
<dbReference type="AlphaFoldDB" id="A0A975GRU3"/>
<gene>
    <name evidence="1" type="ORF">dnm_075030</name>
</gene>
<protein>
    <submittedName>
        <fullName evidence="1">Uncharacterized protein</fullName>
    </submittedName>
</protein>
<evidence type="ECO:0000313" key="1">
    <source>
        <dbReference type="EMBL" id="QTA91436.1"/>
    </source>
</evidence>
<name>A0A975GRU3_9BACT</name>
<dbReference type="EMBL" id="CP061800">
    <property type="protein sequence ID" value="QTA91436.1"/>
    <property type="molecule type" value="Genomic_DNA"/>
</dbReference>
<dbReference type="Proteomes" id="UP000663722">
    <property type="component" value="Chromosome"/>
</dbReference>
<evidence type="ECO:0000313" key="2">
    <source>
        <dbReference type="Proteomes" id="UP000663722"/>
    </source>
</evidence>
<organism evidence="1 2">
    <name type="scientific">Desulfonema magnum</name>
    <dbReference type="NCBI Taxonomy" id="45655"/>
    <lineage>
        <taxon>Bacteria</taxon>
        <taxon>Pseudomonadati</taxon>
        <taxon>Thermodesulfobacteriota</taxon>
        <taxon>Desulfobacteria</taxon>
        <taxon>Desulfobacterales</taxon>
        <taxon>Desulfococcaceae</taxon>
        <taxon>Desulfonema</taxon>
    </lineage>
</organism>
<proteinExistence type="predicted"/>